<feature type="transmembrane region" description="Helical" evidence="1">
    <location>
        <begin position="77"/>
        <end position="96"/>
    </location>
</feature>
<dbReference type="Proteomes" id="UP000030151">
    <property type="component" value="Unassembled WGS sequence"/>
</dbReference>
<evidence type="ECO:0000313" key="3">
    <source>
        <dbReference type="Proteomes" id="UP000030151"/>
    </source>
</evidence>
<dbReference type="AlphaFoldDB" id="A0A014PS24"/>
<feature type="transmembrane region" description="Helical" evidence="1">
    <location>
        <begin position="6"/>
        <end position="27"/>
    </location>
</feature>
<dbReference type="HOGENOM" id="CLU_065434_1_0_1"/>
<evidence type="ECO:0000256" key="1">
    <source>
        <dbReference type="SAM" id="Phobius"/>
    </source>
</evidence>
<sequence>MSVHGVVQKLLLGLEFCLSVTAVVCFVRKLPEHANDEKMLGHFGCNVDLRTGLCFASNPEAIDTVTKMNSRAQESNFGLAILSLVVVLVRFVSWRLNYSPRYANLVYDLLLSGLWCFNLVRQFTSTELAGCRYEHVGQIAELGICRINVTCVRMATVAIVLYSGRVLVDVKSIMESDHSILLHEKRWAQVESGDGYENELQKAQAGSFSPVLAFFPDTHRET</sequence>
<dbReference type="OrthoDB" id="5352400at2759"/>
<gene>
    <name evidence="2" type="ORF">X797_005674</name>
</gene>
<accession>A0A014PS24</accession>
<reference evidence="2 3" key="1">
    <citation type="submission" date="2014-02" db="EMBL/GenBank/DDBJ databases">
        <title>The genome sequence of the entomopathogenic fungus Metarhizium robertsii ARSEF 2575.</title>
        <authorList>
            <person name="Giuliano Garisto Donzelli B."/>
            <person name="Roe B.A."/>
            <person name="Macmil S.L."/>
            <person name="Krasnoff S.B."/>
            <person name="Gibson D.M."/>
        </authorList>
    </citation>
    <scope>NUCLEOTIDE SEQUENCE [LARGE SCALE GENOMIC DNA]</scope>
    <source>
        <strain evidence="2 3">ARSEF 2575</strain>
    </source>
</reference>
<proteinExistence type="predicted"/>
<keyword evidence="1" id="KW-1133">Transmembrane helix</keyword>
<keyword evidence="1" id="KW-0472">Membrane</keyword>
<organism evidence="2 3">
    <name type="scientific">Metarhizium robertsii</name>
    <dbReference type="NCBI Taxonomy" id="568076"/>
    <lineage>
        <taxon>Eukaryota</taxon>
        <taxon>Fungi</taxon>
        <taxon>Dikarya</taxon>
        <taxon>Ascomycota</taxon>
        <taxon>Pezizomycotina</taxon>
        <taxon>Sordariomycetes</taxon>
        <taxon>Hypocreomycetidae</taxon>
        <taxon>Hypocreales</taxon>
        <taxon>Clavicipitaceae</taxon>
        <taxon>Metarhizium</taxon>
    </lineage>
</organism>
<protein>
    <submittedName>
        <fullName evidence="2">Uncharacterized protein</fullName>
    </submittedName>
</protein>
<evidence type="ECO:0000313" key="2">
    <source>
        <dbReference type="EMBL" id="EXV01101.1"/>
    </source>
</evidence>
<comment type="caution">
    <text evidence="2">The sequence shown here is derived from an EMBL/GenBank/DDBJ whole genome shotgun (WGS) entry which is preliminary data.</text>
</comment>
<keyword evidence="1" id="KW-0812">Transmembrane</keyword>
<dbReference type="EMBL" id="JELW01000009">
    <property type="protein sequence ID" value="EXV01101.1"/>
    <property type="molecule type" value="Genomic_DNA"/>
</dbReference>
<name>A0A014PS24_9HYPO</name>